<dbReference type="InterPro" id="IPR012846">
    <property type="entry name" value="Acetolactate_synth_lsu"/>
</dbReference>
<dbReference type="NCBIfam" id="TIGR00118">
    <property type="entry name" value="acolac_lg"/>
    <property type="match status" value="1"/>
</dbReference>
<evidence type="ECO:0000313" key="16">
    <source>
        <dbReference type="EMBL" id="SHJ33914.1"/>
    </source>
</evidence>
<evidence type="ECO:0000256" key="2">
    <source>
        <dbReference type="ARBA" id="ARBA00005025"/>
    </source>
</evidence>
<evidence type="ECO:0000259" key="15">
    <source>
        <dbReference type="Pfam" id="PF02776"/>
    </source>
</evidence>
<dbReference type="UniPathway" id="UPA00049">
    <property type="reaction ID" value="UER00059"/>
</dbReference>
<dbReference type="SUPFAM" id="SSF52467">
    <property type="entry name" value="DHS-like NAD/FAD-binding domain"/>
    <property type="match status" value="1"/>
</dbReference>
<dbReference type="GO" id="GO:0009097">
    <property type="term" value="P:isoleucine biosynthetic process"/>
    <property type="evidence" value="ECO:0007669"/>
    <property type="project" value="UniProtKB-UniPathway"/>
</dbReference>
<evidence type="ECO:0000256" key="3">
    <source>
        <dbReference type="ARBA" id="ARBA00007812"/>
    </source>
</evidence>
<evidence type="ECO:0000256" key="12">
    <source>
        <dbReference type="RuleBase" id="RU003591"/>
    </source>
</evidence>
<dbReference type="InterPro" id="IPR011766">
    <property type="entry name" value="TPP_enzyme_TPP-bd"/>
</dbReference>
<evidence type="ECO:0000256" key="1">
    <source>
        <dbReference type="ARBA" id="ARBA00004974"/>
    </source>
</evidence>
<keyword evidence="5 12" id="KW-0028">Amino-acid biosynthesis</keyword>
<comment type="catalytic activity">
    <reaction evidence="11 12">
        <text>2 pyruvate + H(+) = (2S)-2-acetolactate + CO2</text>
        <dbReference type="Rhea" id="RHEA:25249"/>
        <dbReference type="ChEBI" id="CHEBI:15361"/>
        <dbReference type="ChEBI" id="CHEBI:15378"/>
        <dbReference type="ChEBI" id="CHEBI:16526"/>
        <dbReference type="ChEBI" id="CHEBI:58476"/>
        <dbReference type="EC" id="2.2.1.6"/>
    </reaction>
</comment>
<sequence>MEYIPRPCCSVHRSRDFFIYLKVVMPVKAAEAIVKFLEQEGVDTVFGYPGGYIVHVYEALRKSGIRHVLVRQESAAAHCANGYARVSGKTGVCISTSGPGATNLITGIATAYMDSIPLVVLTGQVPSSMIGRDVFQEADITGATESFTKHNFLVKDARELPRIFREAFHIASTGRPGPVLIDLPHDIQQEDITFKYPETVHISGYKPTVKGHMGQIKRALKAIAESERPLILAGGGVNLAGAQAELVAFSEKSGIPVVHTLMGKGAFPSNHPHYVGMIGTHGFAHANEAVKMADLVIFIGARIADRSAGGTQILPENMTIVHIDVDPAEIGKIVGTHIPLVGDVREILKQMNEKIKRKDTAAWLETLRSMKPEVAYRTGDFVNPKKAIRLLSDKLSDTAIMVADVGQNQFWAARHFEDLPGRKFMTSGGMGTMGYGLPAAIGAKIAAPDRQVVAVAGDGGFQMSLFELGTIAANQIGLVMVLFNNANLGMVREMQNRMFGNTSQTALERNPDFVMLAKAYGIDGIRVRNDDELEAAFEQALSHKGPFLVECMVDPDESTL</sequence>
<keyword evidence="6 12" id="KW-0808">Transferase</keyword>
<keyword evidence="9 12" id="KW-0786">Thiamine pyrophosphate</keyword>
<dbReference type="GO" id="GO:0009099">
    <property type="term" value="P:L-valine biosynthetic process"/>
    <property type="evidence" value="ECO:0007669"/>
    <property type="project" value="UniProtKB-UniPathway"/>
</dbReference>
<evidence type="ECO:0000256" key="9">
    <source>
        <dbReference type="ARBA" id="ARBA00023052"/>
    </source>
</evidence>
<reference evidence="16 17" key="1">
    <citation type="submission" date="2016-11" db="EMBL/GenBank/DDBJ databases">
        <authorList>
            <person name="Varghese N."/>
            <person name="Submissions S."/>
        </authorList>
    </citation>
    <scope>NUCLEOTIDE SEQUENCE [LARGE SCALE GENOMIC DNA]</scope>
    <source>
        <strain evidence="16 17">DSM 19027</strain>
    </source>
</reference>
<dbReference type="CDD" id="cd02015">
    <property type="entry name" value="TPP_AHAS"/>
    <property type="match status" value="1"/>
</dbReference>
<dbReference type="Pfam" id="PF02775">
    <property type="entry name" value="TPP_enzyme_C"/>
    <property type="match status" value="1"/>
</dbReference>
<comment type="cofactor">
    <cofactor evidence="12">
        <name>Mg(2+)</name>
        <dbReference type="ChEBI" id="CHEBI:18420"/>
    </cofactor>
    <text evidence="12">Binds 1 Mg(2+) ion per subunit.</text>
</comment>
<protein>
    <recommendedName>
        <fullName evidence="4 12">Acetolactate synthase</fullName>
        <ecNumber evidence="4 12">2.2.1.6</ecNumber>
    </recommendedName>
</protein>
<dbReference type="GO" id="GO:0003984">
    <property type="term" value="F:acetolactate synthase activity"/>
    <property type="evidence" value="ECO:0007669"/>
    <property type="project" value="UniProtKB-EC"/>
</dbReference>
<comment type="similarity">
    <text evidence="3 12">Belongs to the TPP enzyme family.</text>
</comment>
<dbReference type="InterPro" id="IPR039368">
    <property type="entry name" value="AHAS_TPP"/>
</dbReference>
<dbReference type="Proteomes" id="UP000324781">
    <property type="component" value="Unassembled WGS sequence"/>
</dbReference>
<dbReference type="EMBL" id="FQZP01000043">
    <property type="protein sequence ID" value="SHJ33914.1"/>
    <property type="molecule type" value="Genomic_DNA"/>
</dbReference>
<comment type="pathway">
    <text evidence="2 12">Amino-acid biosynthesis; L-valine biosynthesis; L-valine from pyruvate: step 1/4.</text>
</comment>
<dbReference type="PROSITE" id="PS00187">
    <property type="entry name" value="TPP_ENZYMES"/>
    <property type="match status" value="1"/>
</dbReference>
<dbReference type="CDD" id="cd07035">
    <property type="entry name" value="TPP_PYR_POX_like"/>
    <property type="match status" value="1"/>
</dbReference>
<dbReference type="InterPro" id="IPR000399">
    <property type="entry name" value="TPP-bd_CS"/>
</dbReference>
<dbReference type="Pfam" id="PF00205">
    <property type="entry name" value="TPP_enzyme_M"/>
    <property type="match status" value="1"/>
</dbReference>
<feature type="domain" description="Thiamine pyrophosphate enzyme central" evidence="13">
    <location>
        <begin position="216"/>
        <end position="351"/>
    </location>
</feature>
<dbReference type="GO" id="GO:0000287">
    <property type="term" value="F:magnesium ion binding"/>
    <property type="evidence" value="ECO:0007669"/>
    <property type="project" value="UniProtKB-UniRule"/>
</dbReference>
<dbReference type="InterPro" id="IPR045229">
    <property type="entry name" value="TPP_enz"/>
</dbReference>
<evidence type="ECO:0000256" key="7">
    <source>
        <dbReference type="ARBA" id="ARBA00022723"/>
    </source>
</evidence>
<evidence type="ECO:0000259" key="13">
    <source>
        <dbReference type="Pfam" id="PF00205"/>
    </source>
</evidence>
<dbReference type="InterPro" id="IPR012001">
    <property type="entry name" value="Thiamin_PyroP_enz_TPP-bd_dom"/>
</dbReference>
<evidence type="ECO:0000259" key="14">
    <source>
        <dbReference type="Pfam" id="PF02775"/>
    </source>
</evidence>
<keyword evidence="10 12" id="KW-0100">Branched-chain amino acid biosynthesis</keyword>
<dbReference type="Pfam" id="PF02776">
    <property type="entry name" value="TPP_enzyme_N"/>
    <property type="match status" value="1"/>
</dbReference>
<dbReference type="UniPathway" id="UPA00047">
    <property type="reaction ID" value="UER00055"/>
</dbReference>
<dbReference type="InterPro" id="IPR012000">
    <property type="entry name" value="Thiamin_PyroP_enz_cen_dom"/>
</dbReference>
<dbReference type="GO" id="GO:0005948">
    <property type="term" value="C:acetolactate synthase complex"/>
    <property type="evidence" value="ECO:0007669"/>
    <property type="project" value="TreeGrafter"/>
</dbReference>
<evidence type="ECO:0000256" key="6">
    <source>
        <dbReference type="ARBA" id="ARBA00022679"/>
    </source>
</evidence>
<keyword evidence="17" id="KW-1185">Reference proteome</keyword>
<dbReference type="PANTHER" id="PTHR18968:SF13">
    <property type="entry name" value="ACETOLACTATE SYNTHASE CATALYTIC SUBUNIT, MITOCHONDRIAL"/>
    <property type="match status" value="1"/>
</dbReference>
<dbReference type="InterPro" id="IPR029061">
    <property type="entry name" value="THDP-binding"/>
</dbReference>
<accession>A0A1M6IHM6</accession>
<dbReference type="GO" id="GO:0030976">
    <property type="term" value="F:thiamine pyrophosphate binding"/>
    <property type="evidence" value="ECO:0007669"/>
    <property type="project" value="UniProtKB-UniRule"/>
</dbReference>
<evidence type="ECO:0000256" key="8">
    <source>
        <dbReference type="ARBA" id="ARBA00022842"/>
    </source>
</evidence>
<organism evidence="16 17">
    <name type="scientific">Thermoclostridium caenicola</name>
    <dbReference type="NCBI Taxonomy" id="659425"/>
    <lineage>
        <taxon>Bacteria</taxon>
        <taxon>Bacillati</taxon>
        <taxon>Bacillota</taxon>
        <taxon>Clostridia</taxon>
        <taxon>Eubacteriales</taxon>
        <taxon>Oscillospiraceae</taxon>
        <taxon>Thermoclostridium</taxon>
    </lineage>
</organism>
<evidence type="ECO:0000256" key="10">
    <source>
        <dbReference type="ARBA" id="ARBA00023304"/>
    </source>
</evidence>
<dbReference type="AlphaFoldDB" id="A0A1M6IHM6"/>
<dbReference type="Gene3D" id="3.40.50.1220">
    <property type="entry name" value="TPP-binding domain"/>
    <property type="match status" value="1"/>
</dbReference>
<evidence type="ECO:0000256" key="11">
    <source>
        <dbReference type="ARBA" id="ARBA00048670"/>
    </source>
</evidence>
<evidence type="ECO:0000313" key="17">
    <source>
        <dbReference type="Proteomes" id="UP000324781"/>
    </source>
</evidence>
<evidence type="ECO:0000256" key="4">
    <source>
        <dbReference type="ARBA" id="ARBA00013145"/>
    </source>
</evidence>
<comment type="cofactor">
    <cofactor evidence="12">
        <name>thiamine diphosphate</name>
        <dbReference type="ChEBI" id="CHEBI:58937"/>
    </cofactor>
    <text evidence="12">Binds 1 thiamine pyrophosphate per subunit.</text>
</comment>
<dbReference type="PANTHER" id="PTHR18968">
    <property type="entry name" value="THIAMINE PYROPHOSPHATE ENZYMES"/>
    <property type="match status" value="1"/>
</dbReference>
<comment type="pathway">
    <text evidence="1 12">Amino-acid biosynthesis; L-isoleucine biosynthesis; L-isoleucine from 2-oxobutanoate: step 1/4.</text>
</comment>
<dbReference type="Gene3D" id="3.40.50.970">
    <property type="match status" value="2"/>
</dbReference>
<proteinExistence type="inferred from homology"/>
<feature type="domain" description="Thiamine pyrophosphate enzyme TPP-binding" evidence="14">
    <location>
        <begin position="404"/>
        <end position="551"/>
    </location>
</feature>
<dbReference type="FunFam" id="3.40.50.1220:FF:000008">
    <property type="entry name" value="Acetolactate synthase"/>
    <property type="match status" value="1"/>
</dbReference>
<dbReference type="SUPFAM" id="SSF52518">
    <property type="entry name" value="Thiamin diphosphate-binding fold (THDP-binding)"/>
    <property type="match status" value="2"/>
</dbReference>
<gene>
    <name evidence="16" type="ORF">SAMN05444373_104316</name>
</gene>
<keyword evidence="7 12" id="KW-0479">Metal-binding</keyword>
<dbReference type="FunFam" id="3.40.50.970:FF:000007">
    <property type="entry name" value="Acetolactate synthase"/>
    <property type="match status" value="1"/>
</dbReference>
<keyword evidence="8 12" id="KW-0460">Magnesium</keyword>
<dbReference type="GO" id="GO:0050660">
    <property type="term" value="F:flavin adenine dinucleotide binding"/>
    <property type="evidence" value="ECO:0007669"/>
    <property type="project" value="InterPro"/>
</dbReference>
<name>A0A1M6IHM6_9FIRM</name>
<dbReference type="EC" id="2.2.1.6" evidence="4 12"/>
<dbReference type="InterPro" id="IPR029035">
    <property type="entry name" value="DHS-like_NAD/FAD-binding_dom"/>
</dbReference>
<feature type="domain" description="Thiamine pyrophosphate enzyme N-terminal TPP-binding" evidence="15">
    <location>
        <begin position="28"/>
        <end position="140"/>
    </location>
</feature>
<evidence type="ECO:0000256" key="5">
    <source>
        <dbReference type="ARBA" id="ARBA00022605"/>
    </source>
</evidence>